<dbReference type="NCBIfam" id="TIGR01076">
    <property type="entry name" value="sortase_fam"/>
    <property type="match status" value="1"/>
</dbReference>
<reference evidence="2 3" key="1">
    <citation type="journal article" date="2016" name="Nat. Commun.">
        <title>Thousands of microbial genomes shed light on interconnected biogeochemical processes in an aquifer system.</title>
        <authorList>
            <person name="Anantharaman K."/>
            <person name="Brown C.T."/>
            <person name="Hug L.A."/>
            <person name="Sharon I."/>
            <person name="Castelle C.J."/>
            <person name="Probst A.J."/>
            <person name="Thomas B.C."/>
            <person name="Singh A."/>
            <person name="Wilkins M.J."/>
            <person name="Karaoz U."/>
            <person name="Brodie E.L."/>
            <person name="Williams K.H."/>
            <person name="Hubbard S.S."/>
            <person name="Banfield J.F."/>
        </authorList>
    </citation>
    <scope>NUCLEOTIDE SEQUENCE [LARGE SCALE GENOMIC DNA]</scope>
</reference>
<protein>
    <recommendedName>
        <fullName evidence="4">Sortase</fullName>
    </recommendedName>
</protein>
<dbReference type="InterPro" id="IPR042003">
    <property type="entry name" value="Sortase_E"/>
</dbReference>
<name>A0A1G2UYM2_9BACT</name>
<sequence length="159" mass="17417">MIALLLSLGMCAYAQLELSDPAQKSGEMFGEISIPAIDLIQPVRSGVDASIIDIGVAHWPGSAKPGEPGNMVLAGHRTTKTAPFLKIEKLKVGDVIMVTNKDQAIAKYQVYEMFVVDPVKGWFVTRSSNESVEAILTIFTCHPLYSNLQRFVVRARLVK</sequence>
<keyword evidence="1" id="KW-0378">Hydrolase</keyword>
<dbReference type="InterPro" id="IPR023365">
    <property type="entry name" value="Sortase_dom-sf"/>
</dbReference>
<dbReference type="CDD" id="cd05830">
    <property type="entry name" value="Sortase_E"/>
    <property type="match status" value="1"/>
</dbReference>
<gene>
    <name evidence="2" type="ORF">A2431_00415</name>
</gene>
<dbReference type="Proteomes" id="UP000177697">
    <property type="component" value="Unassembled WGS sequence"/>
</dbReference>
<proteinExistence type="predicted"/>
<dbReference type="Gene3D" id="2.40.260.10">
    <property type="entry name" value="Sortase"/>
    <property type="match status" value="1"/>
</dbReference>
<accession>A0A1G2UYM2</accession>
<dbReference type="GO" id="GO:0016787">
    <property type="term" value="F:hydrolase activity"/>
    <property type="evidence" value="ECO:0007669"/>
    <property type="project" value="UniProtKB-KW"/>
</dbReference>
<comment type="caution">
    <text evidence="2">The sequence shown here is derived from an EMBL/GenBank/DDBJ whole genome shotgun (WGS) entry which is preliminary data.</text>
</comment>
<evidence type="ECO:0000313" key="2">
    <source>
        <dbReference type="EMBL" id="OHB14471.1"/>
    </source>
</evidence>
<dbReference type="InterPro" id="IPR005754">
    <property type="entry name" value="Sortase"/>
</dbReference>
<evidence type="ECO:0008006" key="4">
    <source>
        <dbReference type="Google" id="ProtNLM"/>
    </source>
</evidence>
<dbReference type="SUPFAM" id="SSF63817">
    <property type="entry name" value="Sortase"/>
    <property type="match status" value="1"/>
</dbReference>
<evidence type="ECO:0000256" key="1">
    <source>
        <dbReference type="ARBA" id="ARBA00022801"/>
    </source>
</evidence>
<dbReference type="Pfam" id="PF04203">
    <property type="entry name" value="Sortase"/>
    <property type="match status" value="1"/>
</dbReference>
<evidence type="ECO:0000313" key="3">
    <source>
        <dbReference type="Proteomes" id="UP000177697"/>
    </source>
</evidence>
<dbReference type="EMBL" id="MHWW01000021">
    <property type="protein sequence ID" value="OHB14471.1"/>
    <property type="molecule type" value="Genomic_DNA"/>
</dbReference>
<dbReference type="AlphaFoldDB" id="A0A1G2UYM2"/>
<organism evidence="2 3">
    <name type="scientific">Candidatus Zambryskibacteria bacterium RIFOXYC1_FULL_39_10</name>
    <dbReference type="NCBI Taxonomy" id="1802779"/>
    <lineage>
        <taxon>Bacteria</taxon>
        <taxon>Candidatus Zambryskiibacteriota</taxon>
    </lineage>
</organism>